<keyword evidence="3" id="KW-0328">Glycosyltransferase</keyword>
<evidence type="ECO:0000259" key="9">
    <source>
        <dbReference type="Pfam" id="PF13231"/>
    </source>
</evidence>
<evidence type="ECO:0000256" key="7">
    <source>
        <dbReference type="ARBA" id="ARBA00023136"/>
    </source>
</evidence>
<keyword evidence="2" id="KW-1003">Cell membrane</keyword>
<organism evidence="10 11">
    <name type="scientific">Kitasatospora nipponensis</name>
    <dbReference type="NCBI Taxonomy" id="258049"/>
    <lineage>
        <taxon>Bacteria</taxon>
        <taxon>Bacillati</taxon>
        <taxon>Actinomycetota</taxon>
        <taxon>Actinomycetes</taxon>
        <taxon>Kitasatosporales</taxon>
        <taxon>Streptomycetaceae</taxon>
        <taxon>Kitasatospora</taxon>
    </lineage>
</organism>
<feature type="transmembrane region" description="Helical" evidence="8">
    <location>
        <begin position="312"/>
        <end position="331"/>
    </location>
</feature>
<proteinExistence type="predicted"/>
<dbReference type="InterPro" id="IPR050297">
    <property type="entry name" value="LipidA_mod_glycosyltrf_83"/>
</dbReference>
<keyword evidence="6 8" id="KW-1133">Transmembrane helix</keyword>
<evidence type="ECO:0000256" key="2">
    <source>
        <dbReference type="ARBA" id="ARBA00022475"/>
    </source>
</evidence>
<feature type="transmembrane region" description="Helical" evidence="8">
    <location>
        <begin position="20"/>
        <end position="40"/>
    </location>
</feature>
<dbReference type="InterPro" id="IPR038731">
    <property type="entry name" value="RgtA/B/C-like"/>
</dbReference>
<dbReference type="RefSeq" id="WP_344444134.1">
    <property type="nucleotide sequence ID" value="NZ_BAAALF010000101.1"/>
</dbReference>
<keyword evidence="5 8" id="KW-0812">Transmembrane</keyword>
<feature type="transmembrane region" description="Helical" evidence="8">
    <location>
        <begin position="358"/>
        <end position="377"/>
    </location>
</feature>
<dbReference type="Pfam" id="PF13231">
    <property type="entry name" value="PMT_2"/>
    <property type="match status" value="1"/>
</dbReference>
<evidence type="ECO:0000313" key="11">
    <source>
        <dbReference type="Proteomes" id="UP001500037"/>
    </source>
</evidence>
<dbReference type="PANTHER" id="PTHR33908">
    <property type="entry name" value="MANNOSYLTRANSFERASE YKCB-RELATED"/>
    <property type="match status" value="1"/>
</dbReference>
<reference evidence="10 11" key="1">
    <citation type="journal article" date="2019" name="Int. J. Syst. Evol. Microbiol.">
        <title>The Global Catalogue of Microorganisms (GCM) 10K type strain sequencing project: providing services to taxonomists for standard genome sequencing and annotation.</title>
        <authorList>
            <consortium name="The Broad Institute Genomics Platform"/>
            <consortium name="The Broad Institute Genome Sequencing Center for Infectious Disease"/>
            <person name="Wu L."/>
            <person name="Ma J."/>
        </authorList>
    </citation>
    <scope>NUCLEOTIDE SEQUENCE [LARGE SCALE GENOMIC DNA]</scope>
    <source>
        <strain evidence="10 11">JCM 13004</strain>
    </source>
</reference>
<name>A0ABN1WNG2_9ACTN</name>
<evidence type="ECO:0000256" key="4">
    <source>
        <dbReference type="ARBA" id="ARBA00022679"/>
    </source>
</evidence>
<protein>
    <recommendedName>
        <fullName evidence="9">Glycosyltransferase RgtA/B/C/D-like domain-containing protein</fullName>
    </recommendedName>
</protein>
<evidence type="ECO:0000256" key="8">
    <source>
        <dbReference type="SAM" id="Phobius"/>
    </source>
</evidence>
<evidence type="ECO:0000313" key="10">
    <source>
        <dbReference type="EMBL" id="GAA1252652.1"/>
    </source>
</evidence>
<keyword evidence="7 8" id="KW-0472">Membrane</keyword>
<feature type="transmembrane region" description="Helical" evidence="8">
    <location>
        <begin position="229"/>
        <end position="249"/>
    </location>
</feature>
<dbReference type="PANTHER" id="PTHR33908:SF11">
    <property type="entry name" value="MEMBRANE PROTEIN"/>
    <property type="match status" value="1"/>
</dbReference>
<feature type="domain" description="Glycosyltransferase RgtA/B/C/D-like" evidence="9">
    <location>
        <begin position="60"/>
        <end position="156"/>
    </location>
</feature>
<evidence type="ECO:0000256" key="1">
    <source>
        <dbReference type="ARBA" id="ARBA00004651"/>
    </source>
</evidence>
<keyword evidence="11" id="KW-1185">Reference proteome</keyword>
<accession>A0ABN1WNG2</accession>
<comment type="subcellular location">
    <subcellularLocation>
        <location evidence="1">Cell membrane</location>
        <topology evidence="1">Multi-pass membrane protein</topology>
    </subcellularLocation>
</comment>
<evidence type="ECO:0000256" key="6">
    <source>
        <dbReference type="ARBA" id="ARBA00022989"/>
    </source>
</evidence>
<evidence type="ECO:0000256" key="3">
    <source>
        <dbReference type="ARBA" id="ARBA00022676"/>
    </source>
</evidence>
<evidence type="ECO:0000256" key="5">
    <source>
        <dbReference type="ARBA" id="ARBA00022692"/>
    </source>
</evidence>
<dbReference type="EMBL" id="BAAALF010000101">
    <property type="protein sequence ID" value="GAA1252652.1"/>
    <property type="molecule type" value="Genomic_DNA"/>
</dbReference>
<comment type="caution">
    <text evidence="10">The sequence shown here is derived from an EMBL/GenBank/DDBJ whole genome shotgun (WGS) entry which is preliminary data.</text>
</comment>
<dbReference type="Proteomes" id="UP001500037">
    <property type="component" value="Unassembled WGS sequence"/>
</dbReference>
<gene>
    <name evidence="10" type="ORF">GCM10009665_49240</name>
</gene>
<sequence length="525" mass="54642">MRIRGEAGAGGPEPFAAGPVWGIAAAAAALLIALAGRYGFHRDELYFLLAGRHPAWGYPDQPPLTPLLARLGAELFGATPTGVRILPALLSAVSIALTASIARELGAGRGGQVLAAGAAACSGFLLGNGHLLSTTTFDLTAWLTIILLTLRLLRAGEDGQGGRTSTPDQERPEANRAGIRWPLLGAVVGVALLNKLLVLGLLAVLAAGALTAGPRGLHLPRPLPRPRALLGPLTALLAALPFALPVLWWQAAHGWPELTVARGISSAGGAGGRLLVLPMQLLQFSPVLAPLWLTGLSRLLRRPELRWARPVAVAWVALCVLVIVSGGKAYYPMPLLYALAAAGCEPYARWARGHRARLLGALLAALLTSALAALPVLPASALAVPMTVDPDLGEEVGWPELTRATATGWAAIPAEQRAGAVLLTANYGEAGALARYGPALGLPTPYSGHQGLSAWGPPPATATGPVLLVHPAGYPQLEEHFTGCHVVARVDNGHGTANQEQHAAVLLCAAPDRPWTALWPLLRRY</sequence>
<keyword evidence="4" id="KW-0808">Transferase</keyword>